<gene>
    <name evidence="2" type="ORF">BWR60_27990</name>
</gene>
<dbReference type="RefSeq" id="WP_088155197.1">
    <property type="nucleotide sequence ID" value="NZ_NHON01000079.1"/>
</dbReference>
<keyword evidence="3" id="KW-1185">Reference proteome</keyword>
<dbReference type="OrthoDB" id="582170at2"/>
<comment type="caution">
    <text evidence="2">The sequence shown here is derived from an EMBL/GenBank/DDBJ whole genome shotgun (WGS) entry which is preliminary data.</text>
</comment>
<dbReference type="AlphaFoldDB" id="A0A211ZEX4"/>
<dbReference type="SUPFAM" id="SSF52172">
    <property type="entry name" value="CheY-like"/>
    <property type="match status" value="1"/>
</dbReference>
<proteinExistence type="predicted"/>
<protein>
    <recommendedName>
        <fullName evidence="4">Response regulatory domain-containing protein</fullName>
    </recommendedName>
</protein>
<evidence type="ECO:0000256" key="1">
    <source>
        <dbReference type="SAM" id="MobiDB-lite"/>
    </source>
</evidence>
<accession>A0A211ZEX4</accession>
<sequence length="98" mass="10673">MPGWIARTSRATVQPSGPGGLRLAETDDLDAAVLDVRLDQGRRVFPVARMLQRRSIPFSFMTGYADPDLDGFKAPVIRKPLETDSVAAVIEQLVHSPG</sequence>
<evidence type="ECO:0008006" key="4">
    <source>
        <dbReference type="Google" id="ProtNLM"/>
    </source>
</evidence>
<dbReference type="EMBL" id="NHON01000079">
    <property type="protein sequence ID" value="OWJ63795.1"/>
    <property type="molecule type" value="Genomic_DNA"/>
</dbReference>
<dbReference type="STRING" id="1122125.GCA_000423185_03600"/>
<evidence type="ECO:0000313" key="2">
    <source>
        <dbReference type="EMBL" id="OWJ63795.1"/>
    </source>
</evidence>
<organism evidence="2 3">
    <name type="scientific">Inquilinus limosus</name>
    <dbReference type="NCBI Taxonomy" id="171674"/>
    <lineage>
        <taxon>Bacteria</taxon>
        <taxon>Pseudomonadati</taxon>
        <taxon>Pseudomonadota</taxon>
        <taxon>Alphaproteobacteria</taxon>
        <taxon>Rhodospirillales</taxon>
        <taxon>Rhodospirillaceae</taxon>
        <taxon>Inquilinus</taxon>
    </lineage>
</organism>
<evidence type="ECO:0000313" key="3">
    <source>
        <dbReference type="Proteomes" id="UP000196655"/>
    </source>
</evidence>
<reference evidence="3" key="1">
    <citation type="submission" date="2017-05" db="EMBL/GenBank/DDBJ databases">
        <authorList>
            <person name="Macchi M."/>
            <person name="Festa S."/>
            <person name="Coppotelli B.M."/>
            <person name="Morelli I.S."/>
        </authorList>
    </citation>
    <scope>NUCLEOTIDE SEQUENCE [LARGE SCALE GENOMIC DNA]</scope>
    <source>
        <strain evidence="3">I</strain>
    </source>
</reference>
<name>A0A211ZEX4_9PROT</name>
<dbReference type="InterPro" id="IPR011006">
    <property type="entry name" value="CheY-like_superfamily"/>
</dbReference>
<dbReference type="Proteomes" id="UP000196655">
    <property type="component" value="Unassembled WGS sequence"/>
</dbReference>
<feature type="region of interest" description="Disordered" evidence="1">
    <location>
        <begin position="1"/>
        <end position="22"/>
    </location>
</feature>
<dbReference type="Gene3D" id="3.40.50.2300">
    <property type="match status" value="1"/>
</dbReference>